<dbReference type="CDD" id="cd05233">
    <property type="entry name" value="SDR_c"/>
    <property type="match status" value="1"/>
</dbReference>
<evidence type="ECO:0000256" key="3">
    <source>
        <dbReference type="ARBA" id="ARBA00023002"/>
    </source>
</evidence>
<dbReference type="InterPro" id="IPR036291">
    <property type="entry name" value="NAD(P)-bd_dom_sf"/>
</dbReference>
<dbReference type="PANTHER" id="PTHR42760">
    <property type="entry name" value="SHORT-CHAIN DEHYDROGENASES/REDUCTASES FAMILY MEMBER"/>
    <property type="match status" value="1"/>
</dbReference>
<dbReference type="Pfam" id="PF00106">
    <property type="entry name" value="adh_short"/>
    <property type="match status" value="1"/>
</dbReference>
<evidence type="ECO:0000313" key="5">
    <source>
        <dbReference type="EMBL" id="TKX21292.1"/>
    </source>
</evidence>
<dbReference type="EMBL" id="PTQR01000081">
    <property type="protein sequence ID" value="TKX21292.1"/>
    <property type="molecule type" value="Genomic_DNA"/>
</dbReference>
<evidence type="ECO:0000256" key="2">
    <source>
        <dbReference type="ARBA" id="ARBA00022857"/>
    </source>
</evidence>
<evidence type="ECO:0000256" key="4">
    <source>
        <dbReference type="SAM" id="MobiDB-lite"/>
    </source>
</evidence>
<name>A0A4V6DUX5_9PEZI</name>
<evidence type="ECO:0000256" key="1">
    <source>
        <dbReference type="ARBA" id="ARBA00006484"/>
    </source>
</evidence>
<evidence type="ECO:0000313" key="6">
    <source>
        <dbReference type="Proteomes" id="UP000308133"/>
    </source>
</evidence>
<dbReference type="GO" id="GO:0016616">
    <property type="term" value="F:oxidoreductase activity, acting on the CH-OH group of donors, NAD or NADP as acceptor"/>
    <property type="evidence" value="ECO:0007669"/>
    <property type="project" value="TreeGrafter"/>
</dbReference>
<dbReference type="PRINTS" id="PR00081">
    <property type="entry name" value="GDHRDH"/>
</dbReference>
<dbReference type="PANTHER" id="PTHR42760:SF133">
    <property type="entry name" value="3-OXOACYL-[ACYL-CARRIER-PROTEIN] REDUCTASE"/>
    <property type="match status" value="1"/>
</dbReference>
<dbReference type="AlphaFoldDB" id="A0A4V6DUX5"/>
<reference evidence="5 6" key="1">
    <citation type="submission" date="2018-02" db="EMBL/GenBank/DDBJ databases">
        <title>Draft genome sequences of Elsinoe sp., causing black scab on jojoba.</title>
        <authorList>
            <person name="Stodart B."/>
            <person name="Jeffress S."/>
            <person name="Ash G."/>
            <person name="Arun Chinnappa K."/>
        </authorList>
    </citation>
    <scope>NUCLEOTIDE SEQUENCE [LARGE SCALE GENOMIC DNA]</scope>
    <source>
        <strain evidence="5 6">Hillstone_2</strain>
    </source>
</reference>
<protein>
    <submittedName>
        <fullName evidence="5">Short-chain dehydrogenase-like protein 11</fullName>
    </submittedName>
</protein>
<organism evidence="5 6">
    <name type="scientific">Elsinoe australis</name>
    <dbReference type="NCBI Taxonomy" id="40998"/>
    <lineage>
        <taxon>Eukaryota</taxon>
        <taxon>Fungi</taxon>
        <taxon>Dikarya</taxon>
        <taxon>Ascomycota</taxon>
        <taxon>Pezizomycotina</taxon>
        <taxon>Dothideomycetes</taxon>
        <taxon>Dothideomycetidae</taxon>
        <taxon>Myriangiales</taxon>
        <taxon>Elsinoaceae</taxon>
        <taxon>Elsinoe</taxon>
    </lineage>
</organism>
<sequence>MAGQISLVSLYPSHLTAKQPCSQVSRTKYTPPPPNKPRSKAKSQVILVTGGGSGIGLSLVKTLVTSGSQVFAVDISPAPSATELQVPNYKFLQCDLTKPGAPAAVVSACVEAYGEAIHGLCNVAGVMDDVSSVDTVSEAMWARNIGVNLTAPVFLMQAVIPHMLKAGGGSIANVASKAGTSGAIAGIAYTAAKHGLVGATKNVAWRFVNDNIRCNAICPGGVATNITQSVDLAKMDAGGMARARPVQDLHALPGAATDYKQLASNVPGPERQSNVLVFLMSDLSAEVSGAIIPVDHAWSTI</sequence>
<comment type="similarity">
    <text evidence="1">Belongs to the short-chain dehydrogenases/reductases (SDR) family.</text>
</comment>
<comment type="caution">
    <text evidence="5">The sequence shown here is derived from an EMBL/GenBank/DDBJ whole genome shotgun (WGS) entry which is preliminary data.</text>
</comment>
<proteinExistence type="inferred from homology"/>
<dbReference type="Proteomes" id="UP000308133">
    <property type="component" value="Unassembled WGS sequence"/>
</dbReference>
<keyword evidence="2" id="KW-0521">NADP</keyword>
<keyword evidence="3" id="KW-0560">Oxidoreductase</keyword>
<dbReference type="SUPFAM" id="SSF51735">
    <property type="entry name" value="NAD(P)-binding Rossmann-fold domains"/>
    <property type="match status" value="1"/>
</dbReference>
<dbReference type="FunFam" id="3.40.50.720:FF:000084">
    <property type="entry name" value="Short-chain dehydrogenase reductase"/>
    <property type="match status" value="1"/>
</dbReference>
<accession>A0A4V6DUX5</accession>
<dbReference type="InterPro" id="IPR002347">
    <property type="entry name" value="SDR_fam"/>
</dbReference>
<feature type="region of interest" description="Disordered" evidence="4">
    <location>
        <begin position="22"/>
        <end position="42"/>
    </location>
</feature>
<gene>
    <name evidence="5" type="ORF">C1H76_6366</name>
</gene>
<dbReference type="Gene3D" id="3.40.50.720">
    <property type="entry name" value="NAD(P)-binding Rossmann-like Domain"/>
    <property type="match status" value="1"/>
</dbReference>